<organism evidence="4 5">
    <name type="scientific">Sneathiella sedimenti</name>
    <dbReference type="NCBI Taxonomy" id="2816034"/>
    <lineage>
        <taxon>Bacteria</taxon>
        <taxon>Pseudomonadati</taxon>
        <taxon>Pseudomonadota</taxon>
        <taxon>Alphaproteobacteria</taxon>
        <taxon>Sneathiellales</taxon>
        <taxon>Sneathiellaceae</taxon>
        <taxon>Sneathiella</taxon>
    </lineage>
</organism>
<comment type="cofactor">
    <cofactor evidence="3">
        <name>Zn(2+)</name>
        <dbReference type="ChEBI" id="CHEBI:29105"/>
    </cofactor>
    <text evidence="3">Binds 1 zinc ion.</text>
</comment>
<comment type="similarity">
    <text evidence="3">Belongs to the DNA gyrase inhibitor YacG family.</text>
</comment>
<dbReference type="SUPFAM" id="SSF57716">
    <property type="entry name" value="Glucocorticoid receptor-like (DNA-binding domain)"/>
    <property type="match status" value="1"/>
</dbReference>
<evidence type="ECO:0000256" key="1">
    <source>
        <dbReference type="ARBA" id="ARBA00022723"/>
    </source>
</evidence>
<dbReference type="EMBL" id="JAFLNC010000003">
    <property type="protein sequence ID" value="MBO0334032.1"/>
    <property type="molecule type" value="Genomic_DNA"/>
</dbReference>
<protein>
    <recommendedName>
        <fullName evidence="3">DNA gyrase inhibitor YacG</fullName>
    </recommendedName>
</protein>
<dbReference type="InterPro" id="IPR013088">
    <property type="entry name" value="Znf_NHR/GATA"/>
</dbReference>
<feature type="binding site" evidence="3">
    <location>
        <position position="26"/>
    </location>
    <ligand>
        <name>Zn(2+)</name>
        <dbReference type="ChEBI" id="CHEBI:29105"/>
    </ligand>
</feature>
<sequence length="59" mass="6578">MKDATTPAKPCPQCGKPAVHKFRPFCSPRCKQVDLGKWFNEVYVIPGEETIPANDEDGE</sequence>
<feature type="binding site" evidence="3">
    <location>
        <position position="30"/>
    </location>
    <ligand>
        <name>Zn(2+)</name>
        <dbReference type="ChEBI" id="CHEBI:29105"/>
    </ligand>
</feature>
<evidence type="ECO:0000256" key="3">
    <source>
        <dbReference type="HAMAP-Rule" id="MF_00649"/>
    </source>
</evidence>
<evidence type="ECO:0000313" key="5">
    <source>
        <dbReference type="Proteomes" id="UP000664761"/>
    </source>
</evidence>
<dbReference type="HAMAP" id="MF_00649">
    <property type="entry name" value="DNA_gyrase_inhibitor_YacG"/>
    <property type="match status" value="1"/>
</dbReference>
<evidence type="ECO:0000313" key="4">
    <source>
        <dbReference type="EMBL" id="MBO0334032.1"/>
    </source>
</evidence>
<feature type="binding site" evidence="3">
    <location>
        <position position="11"/>
    </location>
    <ligand>
        <name>Zn(2+)</name>
        <dbReference type="ChEBI" id="CHEBI:29105"/>
    </ligand>
</feature>
<comment type="function">
    <text evidence="3">Inhibits all the catalytic activities of DNA gyrase by preventing its interaction with DNA. Acts by binding directly to the C-terminal domain of GyrB, which probably disrupts DNA binding by the gyrase.</text>
</comment>
<comment type="subunit">
    <text evidence="3">Interacts with GyrB.</text>
</comment>
<dbReference type="InterPro" id="IPR005584">
    <property type="entry name" value="DNA_gyrase_inhibitor_YacG"/>
</dbReference>
<comment type="caution">
    <text evidence="4">The sequence shown here is derived from an EMBL/GenBank/DDBJ whole genome shotgun (WGS) entry which is preliminary data.</text>
</comment>
<evidence type="ECO:0000256" key="2">
    <source>
        <dbReference type="ARBA" id="ARBA00022833"/>
    </source>
</evidence>
<feature type="binding site" evidence="3">
    <location>
        <position position="14"/>
    </location>
    <ligand>
        <name>Zn(2+)</name>
        <dbReference type="ChEBI" id="CHEBI:29105"/>
    </ligand>
</feature>
<reference evidence="4 5" key="1">
    <citation type="submission" date="2021-03" db="EMBL/GenBank/DDBJ databases">
        <title>Sneathiella sp. CAU 1612 isolated from Kang Won-do.</title>
        <authorList>
            <person name="Kim W."/>
        </authorList>
    </citation>
    <scope>NUCLEOTIDE SEQUENCE [LARGE SCALE GENOMIC DNA]</scope>
    <source>
        <strain evidence="4 5">CAU 1612</strain>
    </source>
</reference>
<dbReference type="PANTHER" id="PTHR36150:SF1">
    <property type="entry name" value="DNA GYRASE INHIBITOR YACG"/>
    <property type="match status" value="1"/>
</dbReference>
<dbReference type="Gene3D" id="3.30.50.10">
    <property type="entry name" value="Erythroid Transcription Factor GATA-1, subunit A"/>
    <property type="match status" value="1"/>
</dbReference>
<proteinExistence type="inferred from homology"/>
<dbReference type="Pfam" id="PF03884">
    <property type="entry name" value="YacG"/>
    <property type="match status" value="1"/>
</dbReference>
<keyword evidence="1 3" id="KW-0479">Metal-binding</keyword>
<name>A0ABS3F7V4_9PROT</name>
<dbReference type="Proteomes" id="UP000664761">
    <property type="component" value="Unassembled WGS sequence"/>
</dbReference>
<accession>A0ABS3F7V4</accession>
<keyword evidence="2 3" id="KW-0862">Zinc</keyword>
<gene>
    <name evidence="3 4" type="primary">yacG</name>
    <name evidence="4" type="ORF">J0X12_10420</name>
</gene>
<dbReference type="RefSeq" id="WP_207045359.1">
    <property type="nucleotide sequence ID" value="NZ_JAFLNC010000003.1"/>
</dbReference>
<dbReference type="PANTHER" id="PTHR36150">
    <property type="entry name" value="DNA GYRASE INHIBITOR YACG"/>
    <property type="match status" value="1"/>
</dbReference>
<keyword evidence="5" id="KW-1185">Reference proteome</keyword>